<evidence type="ECO:0000313" key="1">
    <source>
        <dbReference type="EMBL" id="TCS93950.1"/>
    </source>
</evidence>
<proteinExistence type="predicted"/>
<reference evidence="1 2" key="1">
    <citation type="submission" date="2019-03" db="EMBL/GenBank/DDBJ databases">
        <title>Genomic Encyclopedia of Type Strains, Phase IV (KMG-IV): sequencing the most valuable type-strain genomes for metagenomic binning, comparative biology and taxonomic classification.</title>
        <authorList>
            <person name="Goeker M."/>
        </authorList>
    </citation>
    <scope>NUCLEOTIDE SEQUENCE [LARGE SCALE GENOMIC DNA]</scope>
    <source>
        <strain evidence="1 2">DSM 45707</strain>
    </source>
</reference>
<protein>
    <submittedName>
        <fullName evidence="1">Uncharacterized protein</fullName>
    </submittedName>
</protein>
<gene>
    <name evidence="1" type="ORF">EDD58_105161</name>
</gene>
<sequence length="318" mass="35791">MNRSKVITILMITILVVGLGVPSMAEARPIPEFLEEGPKIPLISKKTKEAWIPQGLDYLPSRDWMLFTYYWGEGIKEGKKEEKKDRPASTLAVVEAGKYIKRVDLYETPQKKITGHVGGVTVSKKHIWVASTDSGSDNVFQFKIDDLIKTPENQVGKLIASNKHKLEAASYATYTDNGMLWVGSYVDGKKECDPNPNGGYIYGYSLDSNDQLRSTTPIKIWKTPDRVQGAAIKGDDIFYSQSCGRNNNSTLYRYTNASKDSKGTLRFSITAPSMSEEIVIVKNYLYVNFESGAKKYRNGKKPRLYNVYYAKVNAFNKE</sequence>
<dbReference type="Proteomes" id="UP000294937">
    <property type="component" value="Unassembled WGS sequence"/>
</dbReference>
<dbReference type="RefSeq" id="WP_131925348.1">
    <property type="nucleotide sequence ID" value="NZ_SMAG01000005.1"/>
</dbReference>
<organism evidence="1 2">
    <name type="scientific">Hazenella coriacea</name>
    <dbReference type="NCBI Taxonomy" id="1179467"/>
    <lineage>
        <taxon>Bacteria</taxon>
        <taxon>Bacillati</taxon>
        <taxon>Bacillota</taxon>
        <taxon>Bacilli</taxon>
        <taxon>Bacillales</taxon>
        <taxon>Thermoactinomycetaceae</taxon>
        <taxon>Hazenella</taxon>
    </lineage>
</organism>
<dbReference type="EMBL" id="SMAG01000005">
    <property type="protein sequence ID" value="TCS93950.1"/>
    <property type="molecule type" value="Genomic_DNA"/>
</dbReference>
<evidence type="ECO:0000313" key="2">
    <source>
        <dbReference type="Proteomes" id="UP000294937"/>
    </source>
</evidence>
<name>A0A4R3L583_9BACL</name>
<dbReference type="SUPFAM" id="SSF75011">
    <property type="entry name" value="3-carboxy-cis,cis-mucoante lactonizing enzyme"/>
    <property type="match status" value="1"/>
</dbReference>
<accession>A0A4R3L583</accession>
<comment type="caution">
    <text evidence="1">The sequence shown here is derived from an EMBL/GenBank/DDBJ whole genome shotgun (WGS) entry which is preliminary data.</text>
</comment>
<keyword evidence="2" id="KW-1185">Reference proteome</keyword>
<dbReference type="OrthoDB" id="9772095at2"/>
<dbReference type="AlphaFoldDB" id="A0A4R3L583"/>